<dbReference type="HOGENOM" id="CLU_2402627_0_0_1"/>
<dbReference type="Proteomes" id="UP000017836">
    <property type="component" value="Unassembled WGS sequence"/>
</dbReference>
<name>W1PEV2_AMBTC</name>
<organism evidence="1 2">
    <name type="scientific">Amborella trichopoda</name>
    <dbReference type="NCBI Taxonomy" id="13333"/>
    <lineage>
        <taxon>Eukaryota</taxon>
        <taxon>Viridiplantae</taxon>
        <taxon>Streptophyta</taxon>
        <taxon>Embryophyta</taxon>
        <taxon>Tracheophyta</taxon>
        <taxon>Spermatophyta</taxon>
        <taxon>Magnoliopsida</taxon>
        <taxon>Amborellales</taxon>
        <taxon>Amborellaceae</taxon>
        <taxon>Amborella</taxon>
    </lineage>
</organism>
<protein>
    <submittedName>
        <fullName evidence="1">Uncharacterized protein</fullName>
    </submittedName>
</protein>
<dbReference type="AlphaFoldDB" id="W1PEV2"/>
<sequence length="93" mass="10046">MQLKLVSHSRGTRQVDSMYEYVVQLRLIEPECDSSQIVAQLGRVGPEANKPKVAGPSGSNRSLTNIVEPQELAVFEDGDLALVGPSEPVVGRT</sequence>
<keyword evidence="2" id="KW-1185">Reference proteome</keyword>
<dbReference type="Gramene" id="ERN06503">
    <property type="protein sequence ID" value="ERN06503"/>
    <property type="gene ID" value="AMTR_s00058p00067670"/>
</dbReference>
<evidence type="ECO:0000313" key="2">
    <source>
        <dbReference type="Proteomes" id="UP000017836"/>
    </source>
</evidence>
<proteinExistence type="predicted"/>
<reference evidence="2" key="1">
    <citation type="journal article" date="2013" name="Science">
        <title>The Amborella genome and the evolution of flowering plants.</title>
        <authorList>
            <consortium name="Amborella Genome Project"/>
        </authorList>
    </citation>
    <scope>NUCLEOTIDE SEQUENCE [LARGE SCALE GENOMIC DNA]</scope>
</reference>
<dbReference type="EMBL" id="KI393888">
    <property type="protein sequence ID" value="ERN06503.1"/>
    <property type="molecule type" value="Genomic_DNA"/>
</dbReference>
<gene>
    <name evidence="1" type="ORF">AMTR_s00058p00067670</name>
</gene>
<evidence type="ECO:0000313" key="1">
    <source>
        <dbReference type="EMBL" id="ERN06503.1"/>
    </source>
</evidence>
<accession>W1PEV2</accession>